<proteinExistence type="predicted"/>
<dbReference type="AlphaFoldDB" id="A0AAV5DZM0"/>
<protein>
    <recommendedName>
        <fullName evidence="1">Fe2OG dioxygenase domain-containing protein</fullName>
    </recommendedName>
</protein>
<name>A0AAV5DZM0_ELECO</name>
<dbReference type="PROSITE" id="PS51471">
    <property type="entry name" value="FE2OG_OXY"/>
    <property type="match status" value="1"/>
</dbReference>
<dbReference type="InterPro" id="IPR005123">
    <property type="entry name" value="Oxoglu/Fe-dep_dioxygenase_dom"/>
</dbReference>
<dbReference type="InterPro" id="IPR027443">
    <property type="entry name" value="IPNS-like_sf"/>
</dbReference>
<comment type="caution">
    <text evidence="2">The sequence shown here is derived from an EMBL/GenBank/DDBJ whole genome shotgun (WGS) entry which is preliminary data.</text>
</comment>
<dbReference type="Pfam" id="PF03171">
    <property type="entry name" value="2OG-FeII_Oxy"/>
    <property type="match status" value="1"/>
</dbReference>
<keyword evidence="3" id="KW-1185">Reference proteome</keyword>
<accession>A0AAV5DZM0</accession>
<dbReference type="Proteomes" id="UP001054889">
    <property type="component" value="Unassembled WGS sequence"/>
</dbReference>
<reference evidence="2" key="1">
    <citation type="journal article" date="2018" name="DNA Res.">
        <title>Multiple hybrid de novo genome assembly of finger millet, an orphan allotetraploid crop.</title>
        <authorList>
            <person name="Hatakeyama M."/>
            <person name="Aluri S."/>
            <person name="Balachadran M.T."/>
            <person name="Sivarajan S.R."/>
            <person name="Patrignani A."/>
            <person name="Gruter S."/>
            <person name="Poveda L."/>
            <person name="Shimizu-Inatsugi R."/>
            <person name="Baeten J."/>
            <person name="Francoijs K.J."/>
            <person name="Nataraja K.N."/>
            <person name="Reddy Y.A.N."/>
            <person name="Phadnis S."/>
            <person name="Ravikumar R.L."/>
            <person name="Schlapbach R."/>
            <person name="Sreeman S.M."/>
            <person name="Shimizu K.K."/>
        </authorList>
    </citation>
    <scope>NUCLEOTIDE SEQUENCE</scope>
</reference>
<dbReference type="EMBL" id="BQKI01000072">
    <property type="protein sequence ID" value="GJN16513.1"/>
    <property type="molecule type" value="Genomic_DNA"/>
</dbReference>
<dbReference type="SUPFAM" id="SSF51197">
    <property type="entry name" value="Clavaminate synthase-like"/>
    <property type="match status" value="1"/>
</dbReference>
<organism evidence="2 3">
    <name type="scientific">Eleusine coracana subsp. coracana</name>
    <dbReference type="NCBI Taxonomy" id="191504"/>
    <lineage>
        <taxon>Eukaryota</taxon>
        <taxon>Viridiplantae</taxon>
        <taxon>Streptophyta</taxon>
        <taxon>Embryophyta</taxon>
        <taxon>Tracheophyta</taxon>
        <taxon>Spermatophyta</taxon>
        <taxon>Magnoliopsida</taxon>
        <taxon>Liliopsida</taxon>
        <taxon>Poales</taxon>
        <taxon>Poaceae</taxon>
        <taxon>PACMAD clade</taxon>
        <taxon>Chloridoideae</taxon>
        <taxon>Cynodonteae</taxon>
        <taxon>Eleusininae</taxon>
        <taxon>Eleusine</taxon>
    </lineage>
</organism>
<evidence type="ECO:0000259" key="1">
    <source>
        <dbReference type="PROSITE" id="PS51471"/>
    </source>
</evidence>
<sequence>MAAHYYPPCPEPHLTVGTAKHSDTTFLTVLLQDGVGGLQALISGYWVDVPPVTGALIINVSAFLQARSNDAFKSVDHRMVATNTGPRVTVACFFEPSGPAASGRVYGPNIKDASPLRYRSFTVAEFLEAYSFDGKPALDRFRL</sequence>
<feature type="domain" description="Fe2OG dioxygenase" evidence="1">
    <location>
        <begin position="1"/>
        <end position="96"/>
    </location>
</feature>
<evidence type="ECO:0000313" key="2">
    <source>
        <dbReference type="EMBL" id="GJN16513.1"/>
    </source>
</evidence>
<dbReference type="InterPro" id="IPR044861">
    <property type="entry name" value="IPNS-like_FE2OG_OXY"/>
</dbReference>
<dbReference type="InterPro" id="IPR050231">
    <property type="entry name" value="Iron_ascorbate_oxido_reductase"/>
</dbReference>
<reference evidence="2" key="2">
    <citation type="submission" date="2021-12" db="EMBL/GenBank/DDBJ databases">
        <title>Resequencing data analysis of finger millet.</title>
        <authorList>
            <person name="Hatakeyama M."/>
            <person name="Aluri S."/>
            <person name="Balachadran M.T."/>
            <person name="Sivarajan S.R."/>
            <person name="Poveda L."/>
            <person name="Shimizu-Inatsugi R."/>
            <person name="Schlapbach R."/>
            <person name="Sreeman S.M."/>
            <person name="Shimizu K.K."/>
        </authorList>
    </citation>
    <scope>NUCLEOTIDE SEQUENCE</scope>
</reference>
<dbReference type="Gene3D" id="2.60.120.330">
    <property type="entry name" value="B-lactam Antibiotic, Isopenicillin N Synthase, Chain"/>
    <property type="match status" value="1"/>
</dbReference>
<evidence type="ECO:0000313" key="3">
    <source>
        <dbReference type="Proteomes" id="UP001054889"/>
    </source>
</evidence>
<dbReference type="PANTHER" id="PTHR47990">
    <property type="entry name" value="2-OXOGLUTARATE (2OG) AND FE(II)-DEPENDENT OXYGENASE SUPERFAMILY PROTEIN-RELATED"/>
    <property type="match status" value="1"/>
</dbReference>
<gene>
    <name evidence="2" type="primary">gb03512</name>
    <name evidence="2" type="ORF">PR202_gb03512</name>
</gene>